<feature type="domain" description="BZIP" evidence="6">
    <location>
        <begin position="327"/>
        <end position="377"/>
    </location>
</feature>
<dbReference type="KEGG" id="eus:EUTSA_v10003386mg"/>
<gene>
    <name evidence="7" type="ORF">EUTSA_v10003386mg</name>
</gene>
<dbReference type="GO" id="GO:0003700">
    <property type="term" value="F:DNA-binding transcription factor activity"/>
    <property type="evidence" value="ECO:0007669"/>
    <property type="project" value="InterPro"/>
</dbReference>
<proteinExistence type="predicted"/>
<accession>V4NF94</accession>
<evidence type="ECO:0000256" key="1">
    <source>
        <dbReference type="ARBA" id="ARBA00004123"/>
    </source>
</evidence>
<keyword evidence="8" id="KW-1185">Reference proteome</keyword>
<dbReference type="SMART" id="SM00338">
    <property type="entry name" value="BRLZ"/>
    <property type="match status" value="1"/>
</dbReference>
<evidence type="ECO:0000256" key="3">
    <source>
        <dbReference type="ARBA" id="ARBA00023125"/>
    </source>
</evidence>
<dbReference type="Gene3D" id="1.20.5.170">
    <property type="match status" value="1"/>
</dbReference>
<protein>
    <recommendedName>
        <fullName evidence="6">BZIP domain-containing protein</fullName>
    </recommendedName>
</protein>
<feature type="coiled-coil region" evidence="5">
    <location>
        <begin position="338"/>
        <end position="379"/>
    </location>
</feature>
<keyword evidence="3" id="KW-0238">DNA-binding</keyword>
<evidence type="ECO:0000256" key="5">
    <source>
        <dbReference type="SAM" id="Coils"/>
    </source>
</evidence>
<dbReference type="Proteomes" id="UP000030689">
    <property type="component" value="Unassembled WGS sequence"/>
</dbReference>
<evidence type="ECO:0000313" key="7">
    <source>
        <dbReference type="EMBL" id="ESQ44781.1"/>
    </source>
</evidence>
<organism evidence="7 8">
    <name type="scientific">Eutrema salsugineum</name>
    <name type="common">Saltwater cress</name>
    <name type="synonym">Sisymbrium salsugineum</name>
    <dbReference type="NCBI Taxonomy" id="72664"/>
    <lineage>
        <taxon>Eukaryota</taxon>
        <taxon>Viridiplantae</taxon>
        <taxon>Streptophyta</taxon>
        <taxon>Embryophyta</taxon>
        <taxon>Tracheophyta</taxon>
        <taxon>Spermatophyta</taxon>
        <taxon>Magnoliopsida</taxon>
        <taxon>eudicotyledons</taxon>
        <taxon>Gunneridae</taxon>
        <taxon>Pentapetalae</taxon>
        <taxon>rosids</taxon>
        <taxon>malvids</taxon>
        <taxon>Brassicales</taxon>
        <taxon>Brassicaceae</taxon>
        <taxon>Eutremeae</taxon>
        <taxon>Eutrema</taxon>
    </lineage>
</organism>
<dbReference type="eggNOG" id="ENOG502QPP6">
    <property type="taxonomic scope" value="Eukaryota"/>
</dbReference>
<dbReference type="PANTHER" id="PTHR22952">
    <property type="entry name" value="CAMP-RESPONSE ELEMENT BINDING PROTEIN-RELATED"/>
    <property type="match status" value="1"/>
</dbReference>
<dbReference type="EMBL" id="KI517441">
    <property type="protein sequence ID" value="ESQ44781.1"/>
    <property type="molecule type" value="Genomic_DNA"/>
</dbReference>
<dbReference type="SUPFAM" id="SSF57959">
    <property type="entry name" value="Leucine zipper domain"/>
    <property type="match status" value="1"/>
</dbReference>
<sequence>MDSNWNFGSLGTAPLGMMNIPVSTPLNRQGSIYSWTLDQIQNNLGKDCGSMYMEELLKNICSAEETQGMVSTNGLNDGLQRQRSIILPQILSQKTIDEVWKYITEEEEHTNKVGGSTNIPQIQRQQTLGEVTLEEFLTRAGATGNNNSSGYIHEPSSSISRNRNKNLSFDKFQQEPMVSHLLNNNVARSRNYGSNFHPSLSVSMSYQPQQQQQNQFLPQQPIMSKTHGYEPQLAFTSGQINNYGLRDSFMEIGDQSHQQKNISLVPSNATIPSGTMSVDTCSRITTFPQSDGIQKIGVGSSLVSPFPYISSGGNNARGRNNNNDIAAEKTQRRKIKNRESAARSRARKQAQIMELEAEYKKLKKENQELLRRQRMLNLQGRSERKMRRTKSDIN</sequence>
<keyword evidence="2" id="KW-0597">Phosphoprotein</keyword>
<dbReference type="STRING" id="72664.V4NF94"/>
<dbReference type="OMA" id="IQPKAMV"/>
<dbReference type="InterPro" id="IPR004827">
    <property type="entry name" value="bZIP"/>
</dbReference>
<evidence type="ECO:0000313" key="8">
    <source>
        <dbReference type="Proteomes" id="UP000030689"/>
    </source>
</evidence>
<reference evidence="7 8" key="1">
    <citation type="journal article" date="2013" name="Front. Plant Sci.">
        <title>The Reference Genome of the Halophytic Plant Eutrema salsugineum.</title>
        <authorList>
            <person name="Yang R."/>
            <person name="Jarvis D.E."/>
            <person name="Chen H."/>
            <person name="Beilstein M.A."/>
            <person name="Grimwood J."/>
            <person name="Jenkins J."/>
            <person name="Shu S."/>
            <person name="Prochnik S."/>
            <person name="Xin M."/>
            <person name="Ma C."/>
            <person name="Schmutz J."/>
            <person name="Wing R.A."/>
            <person name="Mitchell-Olds T."/>
            <person name="Schumaker K.S."/>
            <person name="Wang X."/>
        </authorList>
    </citation>
    <scope>NUCLEOTIDE SEQUENCE [LARGE SCALE GENOMIC DNA]</scope>
</reference>
<dbReference type="CDD" id="cd14707">
    <property type="entry name" value="bZIP_plant_BZIP46"/>
    <property type="match status" value="1"/>
</dbReference>
<comment type="subcellular location">
    <subcellularLocation>
        <location evidence="1">Nucleus</location>
    </subcellularLocation>
</comment>
<dbReference type="Gramene" id="ESQ44781">
    <property type="protein sequence ID" value="ESQ44781"/>
    <property type="gene ID" value="EUTSA_v10003386mg"/>
</dbReference>
<dbReference type="InterPro" id="IPR043452">
    <property type="entry name" value="BZIP46-like"/>
</dbReference>
<keyword evidence="5" id="KW-0175">Coiled coil</keyword>
<dbReference type="GO" id="GO:0045893">
    <property type="term" value="P:positive regulation of DNA-templated transcription"/>
    <property type="evidence" value="ECO:0007669"/>
    <property type="project" value="InterPro"/>
</dbReference>
<dbReference type="InterPro" id="IPR046347">
    <property type="entry name" value="bZIP_sf"/>
</dbReference>
<dbReference type="PROSITE" id="PS00036">
    <property type="entry name" value="BZIP_BASIC"/>
    <property type="match status" value="1"/>
</dbReference>
<evidence type="ECO:0000256" key="2">
    <source>
        <dbReference type="ARBA" id="ARBA00022553"/>
    </source>
</evidence>
<dbReference type="AlphaFoldDB" id="V4NF94"/>
<dbReference type="GO" id="GO:0005634">
    <property type="term" value="C:nucleus"/>
    <property type="evidence" value="ECO:0007669"/>
    <property type="project" value="UniProtKB-SubCell"/>
</dbReference>
<evidence type="ECO:0000256" key="4">
    <source>
        <dbReference type="ARBA" id="ARBA00023242"/>
    </source>
</evidence>
<dbReference type="PROSITE" id="PS50217">
    <property type="entry name" value="BZIP"/>
    <property type="match status" value="1"/>
</dbReference>
<evidence type="ECO:0000259" key="6">
    <source>
        <dbReference type="PROSITE" id="PS50217"/>
    </source>
</evidence>
<dbReference type="Pfam" id="PF00170">
    <property type="entry name" value="bZIP_1"/>
    <property type="match status" value="1"/>
</dbReference>
<keyword evidence="4" id="KW-0539">Nucleus</keyword>
<dbReference type="GO" id="GO:0003677">
    <property type="term" value="F:DNA binding"/>
    <property type="evidence" value="ECO:0007669"/>
    <property type="project" value="UniProtKB-KW"/>
</dbReference>
<dbReference type="PANTHER" id="PTHR22952:SF446">
    <property type="entry name" value="ABSCISIC ACID-INSENSITIVE 5-LIKE PROTEIN 5-RELATED"/>
    <property type="match status" value="1"/>
</dbReference>
<name>V4NF94_EUTSA</name>